<dbReference type="SUPFAM" id="SSF46565">
    <property type="entry name" value="Chaperone J-domain"/>
    <property type="match status" value="1"/>
</dbReference>
<dbReference type="GO" id="GO:0005739">
    <property type="term" value="C:mitochondrion"/>
    <property type="evidence" value="ECO:0007669"/>
    <property type="project" value="GOC"/>
</dbReference>
<dbReference type="Proteomes" id="UP000028837">
    <property type="component" value="Unassembled WGS sequence"/>
</dbReference>
<keyword evidence="3" id="KW-0812">Transmembrane</keyword>
<dbReference type="PROSITE" id="PS50076">
    <property type="entry name" value="DNAJ_2"/>
    <property type="match status" value="1"/>
</dbReference>
<sequence length="442" mass="49965">MPPSPAAPLGSRDAEPEGGSCLNEIARGSPEKPQKGADSSFAAERRHSDTQESSRSEHPEEKTEEVRSHYAVLGVSTDASSEEIRRIYYGLCKLYHPDKSSSTAYSTRLCAIQQAYAVLSDETKRLLYDIRIGVYKGKDKWTKVAEVYQIQRERAARDIENMRIDYQSKLEHEKKVGGLIIRKALYGNLRLRHSLLEEEYSGPIREDCLEGPFLNVTIPLQCQVDNSRFIFPGGSGSSMELLNGFYNPAPCVHEQDVCLYVLYDFRGVLHEVTVCDRSYLAMPLKSHRVSPVTGPCGPFAPSNVRSLRPRGSSDKSLARSSPLDGEPQFQSLREATQREQALREEQRRRDRKLANFLFLSSIFAWSGLFLYASFYDKERVTAFLSRTLGERAAARCAVLLPRTLSPESQQVWLRTLRFDFLSRMWPFTVFQSGALVDRGGGR</sequence>
<feature type="transmembrane region" description="Helical" evidence="3">
    <location>
        <begin position="353"/>
        <end position="374"/>
    </location>
</feature>
<dbReference type="Pfam" id="PF11875">
    <property type="entry name" value="DnaJ-like_C11_C"/>
    <property type="match status" value="1"/>
</dbReference>
<keyword evidence="1" id="KW-0143">Chaperone</keyword>
<reference evidence="5 6" key="1">
    <citation type="submission" date="2014-02" db="EMBL/GenBank/DDBJ databases">
        <authorList>
            <person name="Sibley D."/>
            <person name="Venepally P."/>
            <person name="Karamycheva S."/>
            <person name="Hadjithomas M."/>
            <person name="Khan A."/>
            <person name="Brunk B."/>
            <person name="Roos D."/>
            <person name="Caler E."/>
            <person name="Lorenzi H."/>
        </authorList>
    </citation>
    <scope>NUCLEOTIDE SEQUENCE [LARGE SCALE GENOMIC DNA]</scope>
    <source>
        <strain evidence="5 6">GAB2-2007-GAL-DOM2</strain>
    </source>
</reference>
<dbReference type="OrthoDB" id="10250354at2759"/>
<dbReference type="GO" id="GO:0042407">
    <property type="term" value="P:cristae formation"/>
    <property type="evidence" value="ECO:0007669"/>
    <property type="project" value="TreeGrafter"/>
</dbReference>
<feature type="region of interest" description="Disordered" evidence="2">
    <location>
        <begin position="300"/>
        <end position="330"/>
    </location>
</feature>
<keyword evidence="3" id="KW-1133">Transmembrane helix</keyword>
<dbReference type="Gene3D" id="1.10.287.110">
    <property type="entry name" value="DnaJ domain"/>
    <property type="match status" value="1"/>
</dbReference>
<keyword evidence="3" id="KW-0472">Membrane</keyword>
<feature type="region of interest" description="Disordered" evidence="2">
    <location>
        <begin position="1"/>
        <end position="68"/>
    </location>
</feature>
<dbReference type="InterPro" id="IPR036869">
    <property type="entry name" value="J_dom_sf"/>
</dbReference>
<dbReference type="InterPro" id="IPR001623">
    <property type="entry name" value="DnaJ_domain"/>
</dbReference>
<name>A0A086JWM4_TOXGO</name>
<evidence type="ECO:0000256" key="1">
    <source>
        <dbReference type="ARBA" id="ARBA00023186"/>
    </source>
</evidence>
<evidence type="ECO:0000313" key="6">
    <source>
        <dbReference type="Proteomes" id="UP000028837"/>
    </source>
</evidence>
<gene>
    <name evidence="5" type="ORF">TGDOM2_244350</name>
</gene>
<dbReference type="InterPro" id="IPR052243">
    <property type="entry name" value="Mito_inner_membrane_organizer"/>
</dbReference>
<feature type="domain" description="J" evidence="4">
    <location>
        <begin position="68"/>
        <end position="132"/>
    </location>
</feature>
<dbReference type="CDD" id="cd06257">
    <property type="entry name" value="DnaJ"/>
    <property type="match status" value="1"/>
</dbReference>
<dbReference type="AlphaFoldDB" id="A0A086JWM4"/>
<dbReference type="PRINTS" id="PR00625">
    <property type="entry name" value="JDOMAIN"/>
</dbReference>
<dbReference type="SMART" id="SM00271">
    <property type="entry name" value="DnaJ"/>
    <property type="match status" value="1"/>
</dbReference>
<dbReference type="PANTHER" id="PTHR44157:SF1">
    <property type="entry name" value="DNAJ HOMOLOG SUBFAMILY C MEMBER 11"/>
    <property type="match status" value="1"/>
</dbReference>
<dbReference type="Pfam" id="PF00226">
    <property type="entry name" value="DnaJ"/>
    <property type="match status" value="1"/>
</dbReference>
<protein>
    <submittedName>
        <fullName evidence="5">DnaJ domain-containing protein</fullName>
    </submittedName>
</protein>
<evidence type="ECO:0000259" key="4">
    <source>
        <dbReference type="PROSITE" id="PS50076"/>
    </source>
</evidence>
<evidence type="ECO:0000256" key="3">
    <source>
        <dbReference type="SAM" id="Phobius"/>
    </source>
</evidence>
<dbReference type="InterPro" id="IPR024586">
    <property type="entry name" value="DnaJ-like_C11_C"/>
</dbReference>
<dbReference type="PANTHER" id="PTHR44157">
    <property type="entry name" value="DNAJ HOMOLOG SUBFAMILY C MEMBER 11"/>
    <property type="match status" value="1"/>
</dbReference>
<evidence type="ECO:0000313" key="5">
    <source>
        <dbReference type="EMBL" id="KFG36542.1"/>
    </source>
</evidence>
<evidence type="ECO:0000256" key="2">
    <source>
        <dbReference type="SAM" id="MobiDB-lite"/>
    </source>
</evidence>
<accession>A0A086JWM4</accession>
<feature type="compositionally biased region" description="Basic and acidic residues" evidence="2">
    <location>
        <begin position="43"/>
        <end position="68"/>
    </location>
</feature>
<dbReference type="VEuPathDB" id="ToxoDB:TGDOM2_244350"/>
<proteinExistence type="predicted"/>
<dbReference type="EMBL" id="AHZU02001080">
    <property type="protein sequence ID" value="KFG36542.1"/>
    <property type="molecule type" value="Genomic_DNA"/>
</dbReference>
<comment type="caution">
    <text evidence="5">The sequence shown here is derived from an EMBL/GenBank/DDBJ whole genome shotgun (WGS) entry which is preliminary data.</text>
</comment>
<organism evidence="5 6">
    <name type="scientific">Toxoplasma gondii GAB2-2007-GAL-DOM2</name>
    <dbReference type="NCBI Taxonomy" id="1130820"/>
    <lineage>
        <taxon>Eukaryota</taxon>
        <taxon>Sar</taxon>
        <taxon>Alveolata</taxon>
        <taxon>Apicomplexa</taxon>
        <taxon>Conoidasida</taxon>
        <taxon>Coccidia</taxon>
        <taxon>Eucoccidiorida</taxon>
        <taxon>Eimeriorina</taxon>
        <taxon>Sarcocystidae</taxon>
        <taxon>Toxoplasma</taxon>
    </lineage>
</organism>